<name>A0A2R3QJY0_ECTME</name>
<organism evidence="2 3">
    <name type="scientific">Ectopseudomonas mendocina</name>
    <name type="common">Pseudomonas mendocina</name>
    <dbReference type="NCBI Taxonomy" id="300"/>
    <lineage>
        <taxon>Bacteria</taxon>
        <taxon>Pseudomonadati</taxon>
        <taxon>Pseudomonadota</taxon>
        <taxon>Gammaproteobacteria</taxon>
        <taxon>Pseudomonadales</taxon>
        <taxon>Pseudomonadaceae</taxon>
        <taxon>Ectopseudomonas</taxon>
    </lineage>
</organism>
<dbReference type="PANTHER" id="PTHR42941">
    <property type="entry name" value="SLL1037 PROTEIN"/>
    <property type="match status" value="1"/>
</dbReference>
<dbReference type="SUPFAM" id="SSF53850">
    <property type="entry name" value="Periplasmic binding protein-like II"/>
    <property type="match status" value="1"/>
</dbReference>
<evidence type="ECO:0000313" key="2">
    <source>
        <dbReference type="EMBL" id="AVO52105.1"/>
    </source>
</evidence>
<reference evidence="2 3" key="1">
    <citation type="submission" date="2018-03" db="EMBL/GenBank/DDBJ databases">
        <title>Complete genome sequence and methylome analysis of Pseudomonas mendocina NEB 698.</title>
        <authorList>
            <person name="Morgan R.D."/>
        </authorList>
    </citation>
    <scope>NUCLEOTIDE SEQUENCE [LARGE SCALE GENOMIC DNA]</scope>
    <source>
        <strain evidence="2 3">NEB698</strain>
    </source>
</reference>
<accession>A0A2R3QJY0</accession>
<proteinExistence type="predicted"/>
<keyword evidence="1" id="KW-0812">Transmembrane</keyword>
<dbReference type="Pfam" id="PF16868">
    <property type="entry name" value="NMT1_3"/>
    <property type="match status" value="1"/>
</dbReference>
<keyword evidence="1" id="KW-0472">Membrane</keyword>
<gene>
    <name evidence="2" type="ORF">C7A17_04755</name>
</gene>
<feature type="transmembrane region" description="Helical" evidence="1">
    <location>
        <begin position="338"/>
        <end position="360"/>
    </location>
</feature>
<sequence length="450" mass="50645">MRRVLNDLKIMILANLWIVPVVAGLVWALFQFVPPPPTMSASMATGSQGGAYQQFAEQLREELAKEGFNLKLVPTSGSRDNLQQLLADDPEVQIALVQSGLERQLSEAERDRLHSLGAIYQEPLWLFYRRDISLDRIADLQPLRLALGGEGSGTRAASDAVLGANGITPEQYPETWQSIGGGKAARALMAGELDAGFFVGPAENSLVQQLATHPQIALAHFRRAAAYEARLPFFTQVRVGEGLLDLARNAPDRDIVTLSPVATLVANEDFNPGLVPLFLAATREVMKNGNLLDAAGAYPSAEPRTFELHKDAEHYYSNGLPILQRYLPFRIASLADRYIILLIPLIVVMIPLFKAVGPIYQWRIRARIYRWYKYLREIDRKLHAGSLPDELDSEIQRLEKLEDELASVEVPLSYSHELYELHMHLRYVINRLRMLQQRRSPEPELKPEQR</sequence>
<evidence type="ECO:0000313" key="3">
    <source>
        <dbReference type="Proteomes" id="UP000238327"/>
    </source>
</evidence>
<keyword evidence="1" id="KW-1133">Transmembrane helix</keyword>
<feature type="transmembrane region" description="Helical" evidence="1">
    <location>
        <begin position="12"/>
        <end position="33"/>
    </location>
</feature>
<dbReference type="OrthoDB" id="237270at2"/>
<dbReference type="PANTHER" id="PTHR42941:SF1">
    <property type="entry name" value="SLL1037 PROTEIN"/>
    <property type="match status" value="1"/>
</dbReference>
<dbReference type="STRING" id="1001585.MDS_3812"/>
<dbReference type="AlphaFoldDB" id="A0A2R3QJY0"/>
<dbReference type="Gene3D" id="3.40.190.10">
    <property type="entry name" value="Periplasmic binding protein-like II"/>
    <property type="match status" value="2"/>
</dbReference>
<dbReference type="EMBL" id="CP027657">
    <property type="protein sequence ID" value="AVO52105.1"/>
    <property type="molecule type" value="Genomic_DNA"/>
</dbReference>
<dbReference type="RefSeq" id="WP_106736939.1">
    <property type="nucleotide sequence ID" value="NZ_CP027657.1"/>
</dbReference>
<evidence type="ECO:0000256" key="1">
    <source>
        <dbReference type="SAM" id="Phobius"/>
    </source>
</evidence>
<dbReference type="InterPro" id="IPR011852">
    <property type="entry name" value="TRAP_TAXI"/>
</dbReference>
<dbReference type="Proteomes" id="UP000238327">
    <property type="component" value="Chromosome"/>
</dbReference>
<protein>
    <submittedName>
        <fullName evidence="2">C4-dicarboxylate ABC transporter substrate-binding protein</fullName>
    </submittedName>
</protein>